<dbReference type="EMBL" id="GGEC01064766">
    <property type="protein sequence ID" value="MBX45250.1"/>
    <property type="molecule type" value="Transcribed_RNA"/>
</dbReference>
<sequence>MLIQMSENVAEKRHPSWYCSGNTCELPVHFRM</sequence>
<organism evidence="1">
    <name type="scientific">Rhizophora mucronata</name>
    <name type="common">Asiatic mangrove</name>
    <dbReference type="NCBI Taxonomy" id="61149"/>
    <lineage>
        <taxon>Eukaryota</taxon>
        <taxon>Viridiplantae</taxon>
        <taxon>Streptophyta</taxon>
        <taxon>Embryophyta</taxon>
        <taxon>Tracheophyta</taxon>
        <taxon>Spermatophyta</taxon>
        <taxon>Magnoliopsida</taxon>
        <taxon>eudicotyledons</taxon>
        <taxon>Gunneridae</taxon>
        <taxon>Pentapetalae</taxon>
        <taxon>rosids</taxon>
        <taxon>fabids</taxon>
        <taxon>Malpighiales</taxon>
        <taxon>Rhizophoraceae</taxon>
        <taxon>Rhizophora</taxon>
    </lineage>
</organism>
<reference evidence="1" key="1">
    <citation type="submission" date="2018-02" db="EMBL/GenBank/DDBJ databases">
        <title>Rhizophora mucronata_Transcriptome.</title>
        <authorList>
            <person name="Meera S.P."/>
            <person name="Sreeshan A."/>
            <person name="Augustine A."/>
        </authorList>
    </citation>
    <scope>NUCLEOTIDE SEQUENCE</scope>
    <source>
        <tissue evidence="1">Leaf</tissue>
    </source>
</reference>
<accession>A0A2P2NS79</accession>
<evidence type="ECO:0000313" key="1">
    <source>
        <dbReference type="EMBL" id="MBX45250.1"/>
    </source>
</evidence>
<dbReference type="AlphaFoldDB" id="A0A2P2NS79"/>
<name>A0A2P2NS79_RHIMU</name>
<proteinExistence type="predicted"/>
<protein>
    <submittedName>
        <fullName evidence="1">Uncharacterized protein</fullName>
    </submittedName>
</protein>